<dbReference type="EMBL" id="SXDP01000010">
    <property type="protein sequence ID" value="NEZ47658.1"/>
    <property type="molecule type" value="Genomic_DNA"/>
</dbReference>
<dbReference type="AlphaFoldDB" id="A0A6M0RE43"/>
<proteinExistence type="predicted"/>
<evidence type="ECO:0000313" key="1">
    <source>
        <dbReference type="EMBL" id="NEZ47658.1"/>
    </source>
</evidence>
<dbReference type="RefSeq" id="WP_163249587.1">
    <property type="nucleotide sequence ID" value="NZ_SXDP01000010.1"/>
</dbReference>
<sequence length="126" mass="15075">MNNEKIMLIYGFIEDELNIFDYLCNEFKLPKYKIIKKDMAKMKVRDLLEGINLPVVNSKIPEEKVVLFNNFSDKELQKCIRSIKNNLESMPIMAIITDTSINWTFEYLIEHLVEEREWFKEHRNGV</sequence>
<name>A0A6M0RE43_9CLOT</name>
<dbReference type="PIRSF" id="PIRSF014543">
    <property type="entry name" value="UCP014543"/>
    <property type="match status" value="1"/>
</dbReference>
<reference evidence="1 2" key="1">
    <citation type="submission" date="2019-04" db="EMBL/GenBank/DDBJ databases">
        <title>Genome sequencing of Clostridium botulinum Groups I-IV and Clostridium butyricum.</title>
        <authorList>
            <person name="Brunt J."/>
            <person name="Van Vliet A.H.M."/>
            <person name="Stringer S.C."/>
            <person name="Carter A.T."/>
            <person name="Peck M.W."/>
        </authorList>
    </citation>
    <scope>NUCLEOTIDE SEQUENCE [LARGE SCALE GENOMIC DNA]</scope>
    <source>
        <strain evidence="1 2">IFR 18/094</strain>
    </source>
</reference>
<organism evidence="1 2">
    <name type="scientific">Clostridium niameyense</name>
    <dbReference type="NCBI Taxonomy" id="1622073"/>
    <lineage>
        <taxon>Bacteria</taxon>
        <taxon>Bacillati</taxon>
        <taxon>Bacillota</taxon>
        <taxon>Clostridia</taxon>
        <taxon>Eubacteriales</taxon>
        <taxon>Clostridiaceae</taxon>
        <taxon>Clostridium</taxon>
    </lineage>
</organism>
<accession>A0A6M0RE43</accession>
<dbReference type="InterPro" id="IPR016621">
    <property type="entry name" value="UCP014543"/>
</dbReference>
<dbReference type="Pfam" id="PF12646">
    <property type="entry name" value="DUF3783"/>
    <property type="match status" value="1"/>
</dbReference>
<dbReference type="Proteomes" id="UP000473885">
    <property type="component" value="Unassembled WGS sequence"/>
</dbReference>
<keyword evidence="2" id="KW-1185">Reference proteome</keyword>
<comment type="caution">
    <text evidence="1">The sequence shown here is derived from an EMBL/GenBank/DDBJ whole genome shotgun (WGS) entry which is preliminary data.</text>
</comment>
<protein>
    <submittedName>
        <fullName evidence="1">DUF3783 domain-containing protein</fullName>
    </submittedName>
</protein>
<evidence type="ECO:0000313" key="2">
    <source>
        <dbReference type="Proteomes" id="UP000473885"/>
    </source>
</evidence>
<gene>
    <name evidence="1" type="ORF">FDF74_10710</name>
</gene>